<dbReference type="InterPro" id="IPR041492">
    <property type="entry name" value="HAD_2"/>
</dbReference>
<dbReference type="InterPro" id="IPR006439">
    <property type="entry name" value="HAD-SF_hydro_IA"/>
</dbReference>
<dbReference type="RefSeq" id="WP_176068935.1">
    <property type="nucleotide sequence ID" value="NZ_BJTG01000014.1"/>
</dbReference>
<organism evidence="5 6">
    <name type="scientific">Anaeromyxobacter diazotrophicus</name>
    <dbReference type="NCBI Taxonomy" id="2590199"/>
    <lineage>
        <taxon>Bacteria</taxon>
        <taxon>Pseudomonadati</taxon>
        <taxon>Myxococcota</taxon>
        <taxon>Myxococcia</taxon>
        <taxon>Myxococcales</taxon>
        <taxon>Cystobacterineae</taxon>
        <taxon>Anaeromyxobacteraceae</taxon>
        <taxon>Anaeromyxobacter</taxon>
    </lineage>
</organism>
<dbReference type="AlphaFoldDB" id="A0A7I9VT80"/>
<dbReference type="InterPro" id="IPR050155">
    <property type="entry name" value="HAD-like_hydrolase_sf"/>
</dbReference>
<evidence type="ECO:0000256" key="1">
    <source>
        <dbReference type="ARBA" id="ARBA00000830"/>
    </source>
</evidence>
<proteinExistence type="inferred from homology"/>
<dbReference type="Gene3D" id="1.10.150.240">
    <property type="entry name" value="Putative phosphatase, domain 2"/>
    <property type="match status" value="1"/>
</dbReference>
<dbReference type="NCBIfam" id="TIGR01509">
    <property type="entry name" value="HAD-SF-IA-v3"/>
    <property type="match status" value="1"/>
</dbReference>
<comment type="caution">
    <text evidence="5">The sequence shown here is derived from an EMBL/GenBank/DDBJ whole genome shotgun (WGS) entry which is preliminary data.</text>
</comment>
<dbReference type="Gene3D" id="3.40.50.1000">
    <property type="entry name" value="HAD superfamily/HAD-like"/>
    <property type="match status" value="1"/>
</dbReference>
<dbReference type="SFLD" id="SFLDS00003">
    <property type="entry name" value="Haloacid_Dehalogenase"/>
    <property type="match status" value="1"/>
</dbReference>
<dbReference type="InterPro" id="IPR036412">
    <property type="entry name" value="HAD-like_sf"/>
</dbReference>
<dbReference type="PANTHER" id="PTHR43434:SF1">
    <property type="entry name" value="PHOSPHOGLYCOLATE PHOSPHATASE"/>
    <property type="match status" value="1"/>
</dbReference>
<keyword evidence="6" id="KW-1185">Reference proteome</keyword>
<dbReference type="GO" id="GO:0008967">
    <property type="term" value="F:phosphoglycolate phosphatase activity"/>
    <property type="evidence" value="ECO:0007669"/>
    <property type="project" value="UniProtKB-EC"/>
</dbReference>
<comment type="catalytic activity">
    <reaction evidence="1">
        <text>2-phosphoglycolate + H2O = glycolate + phosphate</text>
        <dbReference type="Rhea" id="RHEA:14369"/>
        <dbReference type="ChEBI" id="CHEBI:15377"/>
        <dbReference type="ChEBI" id="CHEBI:29805"/>
        <dbReference type="ChEBI" id="CHEBI:43474"/>
        <dbReference type="ChEBI" id="CHEBI:58033"/>
        <dbReference type="EC" id="3.1.3.18"/>
    </reaction>
</comment>
<comment type="pathway">
    <text evidence="2">Organic acid metabolism; glycolate biosynthesis; glycolate from 2-phosphoglycolate: step 1/1.</text>
</comment>
<gene>
    <name evidence="5" type="primary">gph</name>
    <name evidence="5" type="ORF">AMYX_41790</name>
</gene>
<evidence type="ECO:0000256" key="4">
    <source>
        <dbReference type="ARBA" id="ARBA00013078"/>
    </source>
</evidence>
<evidence type="ECO:0000313" key="6">
    <source>
        <dbReference type="Proteomes" id="UP000503640"/>
    </source>
</evidence>
<dbReference type="EMBL" id="BJTG01000014">
    <property type="protein sequence ID" value="GEJ59438.1"/>
    <property type="molecule type" value="Genomic_DNA"/>
</dbReference>
<dbReference type="PANTHER" id="PTHR43434">
    <property type="entry name" value="PHOSPHOGLYCOLATE PHOSPHATASE"/>
    <property type="match status" value="1"/>
</dbReference>
<dbReference type="InterPro" id="IPR023214">
    <property type="entry name" value="HAD_sf"/>
</dbReference>
<evidence type="ECO:0000256" key="3">
    <source>
        <dbReference type="ARBA" id="ARBA00006171"/>
    </source>
</evidence>
<comment type="similarity">
    <text evidence="3">Belongs to the HAD-like hydrolase superfamily. CbbY/CbbZ/Gph/YieH family.</text>
</comment>
<protein>
    <recommendedName>
        <fullName evidence="4">phosphoglycolate phosphatase</fullName>
        <ecNumber evidence="4">3.1.3.18</ecNumber>
    </recommendedName>
</protein>
<reference evidence="6" key="1">
    <citation type="journal article" date="2020" name="Appl. Environ. Microbiol.">
        <title>Diazotrophic Anaeromyxobacter Isolates from Soils.</title>
        <authorList>
            <person name="Masuda Y."/>
            <person name="Yamanaka H."/>
            <person name="Xu Z.X."/>
            <person name="Shiratori Y."/>
            <person name="Aono T."/>
            <person name="Amachi S."/>
            <person name="Senoo K."/>
            <person name="Itoh H."/>
        </authorList>
    </citation>
    <scope>NUCLEOTIDE SEQUENCE [LARGE SCALE GENOMIC DNA]</scope>
    <source>
        <strain evidence="6">R267</strain>
    </source>
</reference>
<name>A0A7I9VT80_9BACT</name>
<dbReference type="GO" id="GO:0005829">
    <property type="term" value="C:cytosol"/>
    <property type="evidence" value="ECO:0007669"/>
    <property type="project" value="TreeGrafter"/>
</dbReference>
<dbReference type="Pfam" id="PF13419">
    <property type="entry name" value="HAD_2"/>
    <property type="match status" value="1"/>
</dbReference>
<dbReference type="GO" id="GO:0006281">
    <property type="term" value="P:DNA repair"/>
    <property type="evidence" value="ECO:0007669"/>
    <property type="project" value="TreeGrafter"/>
</dbReference>
<dbReference type="InterPro" id="IPR023198">
    <property type="entry name" value="PGP-like_dom2"/>
</dbReference>
<dbReference type="SFLD" id="SFLDG01129">
    <property type="entry name" value="C1.5:_HAD__Beta-PGM__Phosphata"/>
    <property type="match status" value="1"/>
</dbReference>
<accession>A0A7I9VT80</accession>
<dbReference type="SUPFAM" id="SSF56784">
    <property type="entry name" value="HAD-like"/>
    <property type="match status" value="1"/>
</dbReference>
<dbReference type="EC" id="3.1.3.18" evidence="4"/>
<dbReference type="Proteomes" id="UP000503640">
    <property type="component" value="Unassembled WGS sequence"/>
</dbReference>
<sequence length="211" mass="22279">MIRLAVFDLDGTLVDSRLDLCLAVNHALRALGLPERSLEEVSSFVGEGAALLVERAVAPRVELREAALAAWWEHYQVHLLDHTVLYPGLRELLAALPFPLAVHTNKPGRLARRILEGLGVAERFVEVLGGDEAPRKPSPEGTRALLARRGVAPAEAVLVGDSLVDLALARAVPLRFVAVGWGLVAPERLAAAGAPSPARSAAELAAALGAA</sequence>
<evidence type="ECO:0000256" key="2">
    <source>
        <dbReference type="ARBA" id="ARBA00004818"/>
    </source>
</evidence>
<evidence type="ECO:0000313" key="5">
    <source>
        <dbReference type="EMBL" id="GEJ59438.1"/>
    </source>
</evidence>